<reference evidence="3" key="1">
    <citation type="journal article" date="2020" name="Stud. Mycol.">
        <title>101 Dothideomycetes genomes: a test case for predicting lifestyles and emergence of pathogens.</title>
        <authorList>
            <person name="Haridas S."/>
            <person name="Albert R."/>
            <person name="Binder M."/>
            <person name="Bloem J."/>
            <person name="Labutti K."/>
            <person name="Salamov A."/>
            <person name="Andreopoulos B."/>
            <person name="Baker S."/>
            <person name="Barry K."/>
            <person name="Bills G."/>
            <person name="Bluhm B."/>
            <person name="Cannon C."/>
            <person name="Castanera R."/>
            <person name="Culley D."/>
            <person name="Daum C."/>
            <person name="Ezra D."/>
            <person name="Gonzalez J."/>
            <person name="Henrissat B."/>
            <person name="Kuo A."/>
            <person name="Liang C."/>
            <person name="Lipzen A."/>
            <person name="Lutzoni F."/>
            <person name="Magnuson J."/>
            <person name="Mondo S."/>
            <person name="Nolan M."/>
            <person name="Ohm R."/>
            <person name="Pangilinan J."/>
            <person name="Park H.-J."/>
            <person name="Ramirez L."/>
            <person name="Alfaro M."/>
            <person name="Sun H."/>
            <person name="Tritt A."/>
            <person name="Yoshinaga Y."/>
            <person name="Zwiers L.-H."/>
            <person name="Turgeon B."/>
            <person name="Goodwin S."/>
            <person name="Spatafora J."/>
            <person name="Crous P."/>
            <person name="Grigoriev I."/>
        </authorList>
    </citation>
    <scope>NUCLEOTIDE SEQUENCE</scope>
    <source>
        <strain evidence="3">CBS 116005</strain>
    </source>
</reference>
<protein>
    <submittedName>
        <fullName evidence="3">Uncharacterized protein</fullName>
    </submittedName>
</protein>
<gene>
    <name evidence="3" type="ORF">EJ03DRAFT_147690</name>
</gene>
<evidence type="ECO:0000256" key="1">
    <source>
        <dbReference type="SAM" id="MobiDB-lite"/>
    </source>
</evidence>
<evidence type="ECO:0000313" key="3">
    <source>
        <dbReference type="EMBL" id="KAF2767416.1"/>
    </source>
</evidence>
<keyword evidence="4" id="KW-1185">Reference proteome</keyword>
<organism evidence="3 4">
    <name type="scientific">Teratosphaeria nubilosa</name>
    <dbReference type="NCBI Taxonomy" id="161662"/>
    <lineage>
        <taxon>Eukaryota</taxon>
        <taxon>Fungi</taxon>
        <taxon>Dikarya</taxon>
        <taxon>Ascomycota</taxon>
        <taxon>Pezizomycotina</taxon>
        <taxon>Dothideomycetes</taxon>
        <taxon>Dothideomycetidae</taxon>
        <taxon>Mycosphaerellales</taxon>
        <taxon>Teratosphaeriaceae</taxon>
        <taxon>Teratosphaeria</taxon>
    </lineage>
</organism>
<dbReference type="Proteomes" id="UP000799436">
    <property type="component" value="Unassembled WGS sequence"/>
</dbReference>
<proteinExistence type="predicted"/>
<evidence type="ECO:0000313" key="4">
    <source>
        <dbReference type="Proteomes" id="UP000799436"/>
    </source>
</evidence>
<dbReference type="AlphaFoldDB" id="A0A6G1L3M0"/>
<name>A0A6G1L3M0_9PEZI</name>
<feature type="chain" id="PRO_5026318853" evidence="2">
    <location>
        <begin position="19"/>
        <end position="122"/>
    </location>
</feature>
<feature type="signal peptide" evidence="2">
    <location>
        <begin position="1"/>
        <end position="18"/>
    </location>
</feature>
<sequence length="122" mass="12896">MNPICLPICCEVWLLAGAIHQLCFPRRLTVSCRAHAPSCFRIEREGKGGAGVSATLTTEARAVRSGLQQGSGCPVAQRPAEPVNFRSPRLSSSPAAQAVATGFIRTFAMLATVGNALLYVDP</sequence>
<evidence type="ECO:0000256" key="2">
    <source>
        <dbReference type="SAM" id="SignalP"/>
    </source>
</evidence>
<accession>A0A6G1L3M0</accession>
<dbReference type="EMBL" id="ML995856">
    <property type="protein sequence ID" value="KAF2767416.1"/>
    <property type="molecule type" value="Genomic_DNA"/>
</dbReference>
<keyword evidence="2" id="KW-0732">Signal</keyword>
<feature type="region of interest" description="Disordered" evidence="1">
    <location>
        <begin position="69"/>
        <end position="89"/>
    </location>
</feature>